<dbReference type="EMBL" id="JABBFV010000009">
    <property type="protein sequence ID" value="NML11239.1"/>
    <property type="molecule type" value="Genomic_DNA"/>
</dbReference>
<protein>
    <submittedName>
        <fullName evidence="2">Helix-turn-helix domain-containing protein</fullName>
    </submittedName>
</protein>
<name>A0A7X9WWM5_9SPHN</name>
<evidence type="ECO:0000256" key="1">
    <source>
        <dbReference type="SAM" id="MobiDB-lite"/>
    </source>
</evidence>
<reference evidence="2 3" key="1">
    <citation type="submission" date="2020-04" db="EMBL/GenBank/DDBJ databases">
        <title>Sphingobium sp. AR-3-1 isolated from Arctic soil.</title>
        <authorList>
            <person name="Dahal R.H."/>
            <person name="Chaudhary D.K."/>
        </authorList>
    </citation>
    <scope>NUCLEOTIDE SEQUENCE [LARGE SCALE GENOMIC DNA]</scope>
    <source>
        <strain evidence="2 3">AR-3-1</strain>
    </source>
</reference>
<sequence>MTVLAMSQGELSRFDTLMRVERGELRIEDAATLLGLKRRQIFRLLGRLREDGAAGLMSRKRGRPLAPHDDLRSIMVWREQRTVTAALTLHYNKAMFILEPNDVSLDLALKRVTVCEYPDGRLEIEHEGHVLPYRQFDKMRQVNQPAIVENKHLDAALLPARQMQAIMPHHRKRNNDAPARRDQPMHLFPEPEPPPKIDRRTLGGSKLKRSPRLSDETLRERGTLRFVQRT</sequence>
<dbReference type="Proteomes" id="UP000519023">
    <property type="component" value="Unassembled WGS sequence"/>
</dbReference>
<comment type="caution">
    <text evidence="2">The sequence shown here is derived from an EMBL/GenBank/DDBJ whole genome shotgun (WGS) entry which is preliminary data.</text>
</comment>
<proteinExistence type="predicted"/>
<gene>
    <name evidence="2" type="ORF">HHL08_13975</name>
</gene>
<evidence type="ECO:0000313" key="3">
    <source>
        <dbReference type="Proteomes" id="UP000519023"/>
    </source>
</evidence>
<dbReference type="AlphaFoldDB" id="A0A7X9WWM5"/>
<keyword evidence="3" id="KW-1185">Reference proteome</keyword>
<evidence type="ECO:0000313" key="2">
    <source>
        <dbReference type="EMBL" id="NML11239.1"/>
    </source>
</evidence>
<organism evidence="2 3">
    <name type="scientific">Sphingobium psychrophilum</name>
    <dbReference type="NCBI Taxonomy" id="2728834"/>
    <lineage>
        <taxon>Bacteria</taxon>
        <taxon>Pseudomonadati</taxon>
        <taxon>Pseudomonadota</taxon>
        <taxon>Alphaproteobacteria</taxon>
        <taxon>Sphingomonadales</taxon>
        <taxon>Sphingomonadaceae</taxon>
        <taxon>Sphingobium</taxon>
    </lineage>
</organism>
<dbReference type="Pfam" id="PF13551">
    <property type="entry name" value="HTH_29"/>
    <property type="match status" value="1"/>
</dbReference>
<accession>A0A7X9WWM5</accession>
<feature type="compositionally biased region" description="Basic and acidic residues" evidence="1">
    <location>
        <begin position="212"/>
        <end position="223"/>
    </location>
</feature>
<feature type="compositionally biased region" description="Basic and acidic residues" evidence="1">
    <location>
        <begin position="174"/>
        <end position="184"/>
    </location>
</feature>
<feature type="region of interest" description="Disordered" evidence="1">
    <location>
        <begin position="166"/>
        <end position="230"/>
    </location>
</feature>